<accession>A0A6I2GEP9</accession>
<reference evidence="2 4" key="1">
    <citation type="submission" date="2019-11" db="EMBL/GenBank/DDBJ databases">
        <title>Characterisation of Fundicoccus ignavus gen. nov. sp. nov., a novel genus of the family Aerococcaceae from bulk tank milk.</title>
        <authorList>
            <person name="Siebert A."/>
            <person name="Huptas C."/>
            <person name="Wenning M."/>
            <person name="Scherer S."/>
            <person name="Doll E.V."/>
        </authorList>
    </citation>
    <scope>NUCLEOTIDE SEQUENCE [LARGE SCALE GENOMIC DNA]</scope>
    <source>
        <strain evidence="2 4">DSM 109652</strain>
    </source>
</reference>
<dbReference type="SUPFAM" id="SSF109998">
    <property type="entry name" value="Triger factor/SurA peptide-binding domain-like"/>
    <property type="match status" value="1"/>
</dbReference>
<dbReference type="Gene3D" id="1.10.3120.10">
    <property type="entry name" value="Trigger factor, C-terminal domain"/>
    <property type="match status" value="1"/>
</dbReference>
<dbReference type="InterPro" id="IPR027304">
    <property type="entry name" value="Trigger_fact/SurA_dom_sf"/>
</dbReference>
<evidence type="ECO:0000313" key="1">
    <source>
        <dbReference type="EMBL" id="MRI85716.1"/>
    </source>
</evidence>
<dbReference type="InterPro" id="IPR037041">
    <property type="entry name" value="Trigger_fac_C_sf"/>
</dbReference>
<proteinExistence type="predicted"/>
<evidence type="ECO:0000313" key="4">
    <source>
        <dbReference type="Proteomes" id="UP000440066"/>
    </source>
</evidence>
<gene>
    <name evidence="2" type="ORF">GF867_12125</name>
    <name evidence="1" type="ORF">GIY09_07535</name>
</gene>
<evidence type="ECO:0000313" key="3">
    <source>
        <dbReference type="Proteomes" id="UP000430975"/>
    </source>
</evidence>
<protein>
    <submittedName>
        <fullName evidence="1">Uncharacterized protein</fullName>
    </submittedName>
</protein>
<dbReference type="Proteomes" id="UP000430975">
    <property type="component" value="Unassembled WGS sequence"/>
</dbReference>
<dbReference type="Proteomes" id="UP000440066">
    <property type="component" value="Unassembled WGS sequence"/>
</dbReference>
<dbReference type="EMBL" id="WJQT01000025">
    <property type="protein sequence ID" value="MRJ48297.1"/>
    <property type="molecule type" value="Genomic_DNA"/>
</dbReference>
<reference evidence="1 3" key="2">
    <citation type="submission" date="2019-11" db="EMBL/GenBank/DDBJ databases">
        <title>Characterisation of Fundicoccus ignavus gen. nov. sp. nov., a novel genus of the family Aerococcaceae isolated from bulk tank milk.</title>
        <authorList>
            <person name="Siebert A."/>
            <person name="Huptas C."/>
            <person name="Wenning M."/>
            <person name="Scherer S."/>
            <person name="Doll E.V."/>
        </authorList>
    </citation>
    <scope>NUCLEOTIDE SEQUENCE [LARGE SCALE GENOMIC DNA]</scope>
    <source>
        <strain evidence="1 3">WS4759</strain>
    </source>
</reference>
<dbReference type="AlphaFoldDB" id="A0A6I2GEP9"/>
<dbReference type="RefSeq" id="WP_153833349.1">
    <property type="nucleotide sequence ID" value="NZ_WJQS01000006.1"/>
</dbReference>
<comment type="caution">
    <text evidence="1">The sequence shown here is derived from an EMBL/GenBank/DDBJ whole genome shotgun (WGS) entry which is preliminary data.</text>
</comment>
<dbReference type="GO" id="GO:0006457">
    <property type="term" value="P:protein folding"/>
    <property type="evidence" value="ECO:0007669"/>
    <property type="project" value="InterPro"/>
</dbReference>
<name>A0A6I2GEP9_9LACT</name>
<organism evidence="1 3">
    <name type="scientific">Fundicoccus ignavus</name>
    <dbReference type="NCBI Taxonomy" id="2664442"/>
    <lineage>
        <taxon>Bacteria</taxon>
        <taxon>Bacillati</taxon>
        <taxon>Bacillota</taxon>
        <taxon>Bacilli</taxon>
        <taxon>Lactobacillales</taxon>
        <taxon>Aerococcaceae</taxon>
        <taxon>Fundicoccus</taxon>
    </lineage>
</organism>
<sequence length="236" mass="27594">MKSIVEYYTPTKEIPVPDHYFEIEIKSWDEVIQPLLEEVANRYGESDASDDMIEALGLAGVTTVPDFKQYAKEYYESEYISFAFYNKLMPYILAFYGETTEVVINAAERDEYVAEYLEQIEAFADEEGLPVNDYAQLKLGLRGDIDTVLKERAVEDYIFKLIAHHIFKEKGHELDELTYERFIQQNVLQSGADEIDLRGRYPYEVFKKIMPEMSYSTELFEFFKPKFKFKITGSEA</sequence>
<dbReference type="GO" id="GO:0015031">
    <property type="term" value="P:protein transport"/>
    <property type="evidence" value="ECO:0007669"/>
    <property type="project" value="InterPro"/>
</dbReference>
<keyword evidence="3" id="KW-1185">Reference proteome</keyword>
<dbReference type="EMBL" id="WJQS01000006">
    <property type="protein sequence ID" value="MRI85716.1"/>
    <property type="molecule type" value="Genomic_DNA"/>
</dbReference>
<evidence type="ECO:0000313" key="2">
    <source>
        <dbReference type="EMBL" id="MRJ48297.1"/>
    </source>
</evidence>